<dbReference type="PANTHER" id="PTHR15503">
    <property type="entry name" value="LDOC1 RELATED"/>
    <property type="match status" value="1"/>
</dbReference>
<dbReference type="InterPro" id="IPR032567">
    <property type="entry name" value="RTL1-rel"/>
</dbReference>
<proteinExistence type="predicted"/>
<dbReference type="PANTHER" id="PTHR15503:SF22">
    <property type="entry name" value="TRANSPOSON TY3-I GAG POLYPROTEIN"/>
    <property type="match status" value="1"/>
</dbReference>
<dbReference type="EMBL" id="CM003374">
    <property type="protein sequence ID" value="KOM40684.1"/>
    <property type="molecule type" value="Genomic_DNA"/>
</dbReference>
<accession>A0A0L9UDS9</accession>
<feature type="region of interest" description="Disordered" evidence="1">
    <location>
        <begin position="72"/>
        <end position="140"/>
    </location>
</feature>
<organism evidence="2 3">
    <name type="scientific">Phaseolus angularis</name>
    <name type="common">Azuki bean</name>
    <name type="synonym">Vigna angularis</name>
    <dbReference type="NCBI Taxonomy" id="3914"/>
    <lineage>
        <taxon>Eukaryota</taxon>
        <taxon>Viridiplantae</taxon>
        <taxon>Streptophyta</taxon>
        <taxon>Embryophyta</taxon>
        <taxon>Tracheophyta</taxon>
        <taxon>Spermatophyta</taxon>
        <taxon>Magnoliopsida</taxon>
        <taxon>eudicotyledons</taxon>
        <taxon>Gunneridae</taxon>
        <taxon>Pentapetalae</taxon>
        <taxon>rosids</taxon>
        <taxon>fabids</taxon>
        <taxon>Fabales</taxon>
        <taxon>Fabaceae</taxon>
        <taxon>Papilionoideae</taxon>
        <taxon>50 kb inversion clade</taxon>
        <taxon>NPAAA clade</taxon>
        <taxon>indigoferoid/millettioid clade</taxon>
        <taxon>Phaseoleae</taxon>
        <taxon>Vigna</taxon>
    </lineage>
</organism>
<protein>
    <recommendedName>
        <fullName evidence="4">Retrotransposon gag domain-containing protein</fullName>
    </recommendedName>
</protein>
<dbReference type="OMA" id="TENNTMG"/>
<evidence type="ECO:0000313" key="2">
    <source>
        <dbReference type="EMBL" id="KOM40684.1"/>
    </source>
</evidence>
<sequence length="277" mass="30287">MSNRQNETVEEYIRDFEILVGQTSGVTDEQLLGYFLGGLQEDVRNRVRPHDPQELMTAMRIARDVEVLPGEAKTLGGGENRPQVSRGRTSGTITRVEPMRNPEGQTADMENVGSGGREGNSGQTAGRGASATENNTMGRGVRNLPYHEYLKRREEGRCFRCGGQFGPGHRCPESSLRVLILGEDEEEDPGENEAEVEHKRLDLSFLSAGGLTQPRTIKLQGSLGDRVVLIMVDSGTSHNFISKALVEELQLEVDKGQTHSVCLGADRGNKPKAVTEG</sequence>
<evidence type="ECO:0000313" key="3">
    <source>
        <dbReference type="Proteomes" id="UP000053144"/>
    </source>
</evidence>
<evidence type="ECO:0000256" key="1">
    <source>
        <dbReference type="SAM" id="MobiDB-lite"/>
    </source>
</evidence>
<gene>
    <name evidence="2" type="ORF">LR48_Vigan04g088200</name>
</gene>
<dbReference type="InterPro" id="IPR021109">
    <property type="entry name" value="Peptidase_aspartic_dom_sf"/>
</dbReference>
<name>A0A0L9UDS9_PHAAN</name>
<feature type="compositionally biased region" description="Polar residues" evidence="1">
    <location>
        <begin position="82"/>
        <end position="93"/>
    </location>
</feature>
<dbReference type="Proteomes" id="UP000053144">
    <property type="component" value="Chromosome 4"/>
</dbReference>
<evidence type="ECO:0008006" key="4">
    <source>
        <dbReference type="Google" id="ProtNLM"/>
    </source>
</evidence>
<dbReference type="CDD" id="cd00303">
    <property type="entry name" value="retropepsin_like"/>
    <property type="match status" value="1"/>
</dbReference>
<dbReference type="Gene3D" id="2.40.70.10">
    <property type="entry name" value="Acid Proteases"/>
    <property type="match status" value="1"/>
</dbReference>
<dbReference type="AlphaFoldDB" id="A0A0L9UDS9"/>
<dbReference type="Gramene" id="KOM40684">
    <property type="protein sequence ID" value="KOM40684"/>
    <property type="gene ID" value="LR48_Vigan04g088200"/>
</dbReference>
<reference evidence="3" key="1">
    <citation type="journal article" date="2015" name="Proc. Natl. Acad. Sci. U.S.A.">
        <title>Genome sequencing of adzuki bean (Vigna angularis) provides insight into high starch and low fat accumulation and domestication.</title>
        <authorList>
            <person name="Yang K."/>
            <person name="Tian Z."/>
            <person name="Chen C."/>
            <person name="Luo L."/>
            <person name="Zhao B."/>
            <person name="Wang Z."/>
            <person name="Yu L."/>
            <person name="Li Y."/>
            <person name="Sun Y."/>
            <person name="Li W."/>
            <person name="Chen Y."/>
            <person name="Li Y."/>
            <person name="Zhang Y."/>
            <person name="Ai D."/>
            <person name="Zhao J."/>
            <person name="Shang C."/>
            <person name="Ma Y."/>
            <person name="Wu B."/>
            <person name="Wang M."/>
            <person name="Gao L."/>
            <person name="Sun D."/>
            <person name="Zhang P."/>
            <person name="Guo F."/>
            <person name="Wang W."/>
            <person name="Li Y."/>
            <person name="Wang J."/>
            <person name="Varshney R.K."/>
            <person name="Wang J."/>
            <person name="Ling H.Q."/>
            <person name="Wan P."/>
        </authorList>
    </citation>
    <scope>NUCLEOTIDE SEQUENCE</scope>
    <source>
        <strain evidence="3">cv. Jingnong 6</strain>
    </source>
</reference>